<dbReference type="AlphaFoldDB" id="A0A563ENE9"/>
<dbReference type="Pfam" id="PF00990">
    <property type="entry name" value="GGDEF"/>
    <property type="match status" value="1"/>
</dbReference>
<dbReference type="InterPro" id="IPR050469">
    <property type="entry name" value="Diguanylate_Cyclase"/>
</dbReference>
<dbReference type="Gene3D" id="3.30.70.270">
    <property type="match status" value="1"/>
</dbReference>
<dbReference type="FunFam" id="3.30.70.270:FF:000001">
    <property type="entry name" value="Diguanylate cyclase domain protein"/>
    <property type="match status" value="1"/>
</dbReference>
<proteinExistence type="predicted"/>
<evidence type="ECO:0000259" key="1">
    <source>
        <dbReference type="PROSITE" id="PS50887"/>
    </source>
</evidence>
<sequence length="538" mass="58560">MSDAWLVGRANELVAVAQSSHLQDQLEATAEVDDILEEAQGRGEPRIVAQLLRAAAIVRLVTPGLVDLADPQLDELLTHTRRHGLLVLEADARALRGRRFLLGNAEDKALTEVAAGLAMLDEDLAPDPVIDKRTWDQMLASALQNMSLVLTQLGVYELADDVLARAHNALWESGQPHQIFVHLLNRTRLTIGWGLRLERVNEHEKAQGQFDTAAGLAEAAEVPFRQSLHPGRRDLTAAEQVPILGAARALAGPSGDHLDRLWSLRGLSMYARELIIVAIALARCLVVDNRQDDALKVLSDTRTQMEHDTSEPTLLLSLEREYAQLSGAHTTSALQAYNRALENELWQMRESRVATLNTRREHERLTRAHGAIAQQAMQDPLTGLPNRRALDEKMAELITGQTYPLSIALVDLDGFKGVNDKYSHAEGDDVLRVIASTLRQALRGDDMVARYGGDEFVVLLPGAPLSAAEAALGRAVDAVAHLPLDLSRGVTLSVGVISLRPRETSNQALSRADSAMYVAKRQGGCQVAAVAGDAAEEA</sequence>
<evidence type="ECO:0000313" key="3">
    <source>
        <dbReference type="Proteomes" id="UP000316639"/>
    </source>
</evidence>
<dbReference type="SUPFAM" id="SSF55073">
    <property type="entry name" value="Nucleotide cyclase"/>
    <property type="match status" value="1"/>
</dbReference>
<dbReference type="InterPro" id="IPR029787">
    <property type="entry name" value="Nucleotide_cyclase"/>
</dbReference>
<dbReference type="GO" id="GO:0005886">
    <property type="term" value="C:plasma membrane"/>
    <property type="evidence" value="ECO:0007669"/>
    <property type="project" value="TreeGrafter"/>
</dbReference>
<organism evidence="2 3">
    <name type="scientific">Lentzea tibetensis</name>
    <dbReference type="NCBI Taxonomy" id="2591470"/>
    <lineage>
        <taxon>Bacteria</taxon>
        <taxon>Bacillati</taxon>
        <taxon>Actinomycetota</taxon>
        <taxon>Actinomycetes</taxon>
        <taxon>Pseudonocardiales</taxon>
        <taxon>Pseudonocardiaceae</taxon>
        <taxon>Lentzea</taxon>
    </lineage>
</organism>
<dbReference type="Proteomes" id="UP000316639">
    <property type="component" value="Unassembled WGS sequence"/>
</dbReference>
<dbReference type="NCBIfam" id="TIGR00254">
    <property type="entry name" value="GGDEF"/>
    <property type="match status" value="1"/>
</dbReference>
<dbReference type="OrthoDB" id="23692at2"/>
<comment type="caution">
    <text evidence="2">The sequence shown here is derived from an EMBL/GenBank/DDBJ whole genome shotgun (WGS) entry which is preliminary data.</text>
</comment>
<dbReference type="GO" id="GO:0052621">
    <property type="term" value="F:diguanylate cyclase activity"/>
    <property type="evidence" value="ECO:0007669"/>
    <property type="project" value="TreeGrafter"/>
</dbReference>
<dbReference type="GO" id="GO:0043709">
    <property type="term" value="P:cell adhesion involved in single-species biofilm formation"/>
    <property type="evidence" value="ECO:0007669"/>
    <property type="project" value="TreeGrafter"/>
</dbReference>
<name>A0A563ENE9_9PSEU</name>
<reference evidence="2 3" key="1">
    <citation type="submission" date="2019-07" db="EMBL/GenBank/DDBJ databases">
        <title>Lentzea xizangensis sp. nov., isolated from Qinghai-Tibetan Plateau Soils.</title>
        <authorList>
            <person name="Huang J."/>
        </authorList>
    </citation>
    <scope>NUCLEOTIDE SEQUENCE [LARGE SCALE GENOMIC DNA]</scope>
    <source>
        <strain evidence="2 3">FXJ1.1311</strain>
    </source>
</reference>
<evidence type="ECO:0000313" key="2">
    <source>
        <dbReference type="EMBL" id="TWP48732.1"/>
    </source>
</evidence>
<dbReference type="GO" id="GO:1902201">
    <property type="term" value="P:negative regulation of bacterial-type flagellum-dependent cell motility"/>
    <property type="evidence" value="ECO:0007669"/>
    <property type="project" value="TreeGrafter"/>
</dbReference>
<keyword evidence="3" id="KW-1185">Reference proteome</keyword>
<feature type="domain" description="GGDEF" evidence="1">
    <location>
        <begin position="403"/>
        <end position="532"/>
    </location>
</feature>
<dbReference type="PANTHER" id="PTHR45138">
    <property type="entry name" value="REGULATORY COMPONENTS OF SENSORY TRANSDUCTION SYSTEM"/>
    <property type="match status" value="1"/>
</dbReference>
<dbReference type="InterPro" id="IPR000160">
    <property type="entry name" value="GGDEF_dom"/>
</dbReference>
<dbReference type="InterPro" id="IPR043128">
    <property type="entry name" value="Rev_trsase/Diguanyl_cyclase"/>
</dbReference>
<gene>
    <name evidence="2" type="ORF">FKR81_27705</name>
</gene>
<protein>
    <submittedName>
        <fullName evidence="2">Diguanylate cyclase</fullName>
    </submittedName>
</protein>
<dbReference type="EMBL" id="VOBR01000019">
    <property type="protein sequence ID" value="TWP48732.1"/>
    <property type="molecule type" value="Genomic_DNA"/>
</dbReference>
<dbReference type="SMART" id="SM00267">
    <property type="entry name" value="GGDEF"/>
    <property type="match status" value="1"/>
</dbReference>
<accession>A0A563ENE9</accession>
<dbReference type="CDD" id="cd01949">
    <property type="entry name" value="GGDEF"/>
    <property type="match status" value="1"/>
</dbReference>
<dbReference type="PROSITE" id="PS50887">
    <property type="entry name" value="GGDEF"/>
    <property type="match status" value="1"/>
</dbReference>
<dbReference type="PANTHER" id="PTHR45138:SF9">
    <property type="entry name" value="DIGUANYLATE CYCLASE DGCM-RELATED"/>
    <property type="match status" value="1"/>
</dbReference>